<dbReference type="InterPro" id="IPR053013">
    <property type="entry name" value="LAT"/>
</dbReference>
<name>A0A4Q1BVF3_TREME</name>
<protein>
    <recommendedName>
        <fullName evidence="4">N-acetyltransferase domain-containing protein</fullName>
    </recommendedName>
</protein>
<dbReference type="Proteomes" id="UP000289152">
    <property type="component" value="Unassembled WGS sequence"/>
</dbReference>
<reference evidence="2 3" key="1">
    <citation type="submission" date="2016-06" db="EMBL/GenBank/DDBJ databases">
        <title>Evolution of pathogenesis and genome organization in the Tremellales.</title>
        <authorList>
            <person name="Cuomo C."/>
            <person name="Litvintseva A."/>
            <person name="Heitman J."/>
            <person name="Chen Y."/>
            <person name="Sun S."/>
            <person name="Springer D."/>
            <person name="Dromer F."/>
            <person name="Young S."/>
            <person name="Zeng Q."/>
            <person name="Chapman S."/>
            <person name="Gujja S."/>
            <person name="Saif S."/>
            <person name="Birren B."/>
        </authorList>
    </citation>
    <scope>NUCLEOTIDE SEQUENCE [LARGE SCALE GENOMIC DNA]</scope>
    <source>
        <strain evidence="2 3">ATCC 28783</strain>
    </source>
</reference>
<evidence type="ECO:0000313" key="2">
    <source>
        <dbReference type="EMBL" id="RXK42123.1"/>
    </source>
</evidence>
<keyword evidence="3" id="KW-1185">Reference proteome</keyword>
<feature type="region of interest" description="Disordered" evidence="1">
    <location>
        <begin position="514"/>
        <end position="562"/>
    </location>
</feature>
<organism evidence="2 3">
    <name type="scientific">Tremella mesenterica</name>
    <name type="common">Jelly fungus</name>
    <dbReference type="NCBI Taxonomy" id="5217"/>
    <lineage>
        <taxon>Eukaryota</taxon>
        <taxon>Fungi</taxon>
        <taxon>Dikarya</taxon>
        <taxon>Basidiomycota</taxon>
        <taxon>Agaricomycotina</taxon>
        <taxon>Tremellomycetes</taxon>
        <taxon>Tremellales</taxon>
        <taxon>Tremellaceae</taxon>
        <taxon>Tremella</taxon>
    </lineage>
</organism>
<feature type="compositionally biased region" description="Basic residues" evidence="1">
    <location>
        <begin position="553"/>
        <end position="562"/>
    </location>
</feature>
<feature type="compositionally biased region" description="Basic and acidic residues" evidence="1">
    <location>
        <begin position="514"/>
        <end position="537"/>
    </location>
</feature>
<dbReference type="InParanoid" id="A0A4Q1BVF3"/>
<sequence>MLNQIPSDVIPLKELMVVMAKGKQEEEHLYECWLTWGCGLTLQEFTDVAHEEMTTSGWAQNHGDTVWALVRRSDPQGSILSACETHRTRGFLKQKGGNKVENAWYYGMTCVVTPAQHQRKGYATHLLRLMHYILASPLHLPTFPSEWGSPPSPIPIELEEYFPPAWGTFLSSEIGPDFYYRCLVGIDRRGWEAKEVWQEEVEWEILSSSRLSIPSDPSKSSPILARSESIYHAALPNPSEVGEIKCRPLENHHTRSYRPCCLTLMEWDEPIHTRSLESDSPLPVSVPTRKGVVCGKKPNWEIIYDHHIPSISTMLSRSTREKVEQADSCLNSVFCPDPASEGTSTFAAVRGAYGPQPRWRKFPQPLGIRLRSESSKIAHTSHDHDYDEDSKSGNKPDDIRSPKQENEEQEEKYVNGKEDREEGEEVKEEDTIILFSLLNPQIEDKLLITYIHNLPPELVKSAVEKLDEVVRDQGMDVKYGTVWGLDPTSEVVQAWAALGERNIGKESKISFKDKVRDDDKEEEREKFKDENEVHEPDENIADADSPREERKLRREVKVKRRKGGKAHLYNWCWYVDGETKVLDSQMWIWL</sequence>
<proteinExistence type="predicted"/>
<dbReference type="VEuPathDB" id="FungiDB:TREMEDRAFT_31623"/>
<dbReference type="PANTHER" id="PTHR34815:SF2">
    <property type="entry name" value="N-ACETYLTRANSFERASE DOMAIN-CONTAINING PROTEIN"/>
    <property type="match status" value="1"/>
</dbReference>
<dbReference type="AlphaFoldDB" id="A0A4Q1BVF3"/>
<dbReference type="OrthoDB" id="2020070at2759"/>
<dbReference type="PANTHER" id="PTHR34815">
    <property type="entry name" value="LYSINE ACETYLTRANSFERASE"/>
    <property type="match status" value="1"/>
</dbReference>
<dbReference type="STRING" id="5217.A0A4Q1BVF3"/>
<evidence type="ECO:0000313" key="3">
    <source>
        <dbReference type="Proteomes" id="UP000289152"/>
    </source>
</evidence>
<feature type="compositionally biased region" description="Basic and acidic residues" evidence="1">
    <location>
        <begin position="377"/>
        <end position="420"/>
    </location>
</feature>
<evidence type="ECO:0000256" key="1">
    <source>
        <dbReference type="SAM" id="MobiDB-lite"/>
    </source>
</evidence>
<gene>
    <name evidence="2" type="ORF">M231_00480</name>
</gene>
<feature type="region of interest" description="Disordered" evidence="1">
    <location>
        <begin position="377"/>
        <end position="426"/>
    </location>
</feature>
<accession>A0A4Q1BVF3</accession>
<dbReference type="EMBL" id="SDIL01000003">
    <property type="protein sequence ID" value="RXK42123.1"/>
    <property type="molecule type" value="Genomic_DNA"/>
</dbReference>
<comment type="caution">
    <text evidence="2">The sequence shown here is derived from an EMBL/GenBank/DDBJ whole genome shotgun (WGS) entry which is preliminary data.</text>
</comment>
<evidence type="ECO:0008006" key="4">
    <source>
        <dbReference type="Google" id="ProtNLM"/>
    </source>
</evidence>